<evidence type="ECO:0000256" key="1">
    <source>
        <dbReference type="SAM" id="MobiDB-lite"/>
    </source>
</evidence>
<feature type="compositionally biased region" description="Basic and acidic residues" evidence="1">
    <location>
        <begin position="15"/>
        <end position="39"/>
    </location>
</feature>
<comment type="caution">
    <text evidence="2">The sequence shown here is derived from an EMBL/GenBank/DDBJ whole genome shotgun (WGS) entry which is preliminary data.</text>
</comment>
<protein>
    <submittedName>
        <fullName evidence="2">1738_t:CDS:1</fullName>
    </submittedName>
</protein>
<dbReference type="Proteomes" id="UP000789572">
    <property type="component" value="Unassembled WGS sequence"/>
</dbReference>
<reference evidence="2" key="1">
    <citation type="submission" date="2021-06" db="EMBL/GenBank/DDBJ databases">
        <authorList>
            <person name="Kallberg Y."/>
            <person name="Tangrot J."/>
            <person name="Rosling A."/>
        </authorList>
    </citation>
    <scope>NUCLEOTIDE SEQUENCE</scope>
    <source>
        <strain evidence="2">IA702</strain>
    </source>
</reference>
<dbReference type="AlphaFoldDB" id="A0A9N9E874"/>
<evidence type="ECO:0000313" key="2">
    <source>
        <dbReference type="EMBL" id="CAG8662080.1"/>
    </source>
</evidence>
<sequence>LDLFGYGSTDRKRKRSEEDSTKDENLKVKQRKLNRDPIRASKKRPIVIKQGFKVNDLDT</sequence>
<feature type="non-terminal residue" evidence="2">
    <location>
        <position position="59"/>
    </location>
</feature>
<proteinExistence type="predicted"/>
<organism evidence="2 3">
    <name type="scientific">Paraglomus occultum</name>
    <dbReference type="NCBI Taxonomy" id="144539"/>
    <lineage>
        <taxon>Eukaryota</taxon>
        <taxon>Fungi</taxon>
        <taxon>Fungi incertae sedis</taxon>
        <taxon>Mucoromycota</taxon>
        <taxon>Glomeromycotina</taxon>
        <taxon>Glomeromycetes</taxon>
        <taxon>Paraglomerales</taxon>
        <taxon>Paraglomeraceae</taxon>
        <taxon>Paraglomus</taxon>
    </lineage>
</organism>
<keyword evidence="3" id="KW-1185">Reference proteome</keyword>
<feature type="non-terminal residue" evidence="2">
    <location>
        <position position="1"/>
    </location>
</feature>
<dbReference type="EMBL" id="CAJVPJ010005506">
    <property type="protein sequence ID" value="CAG8662080.1"/>
    <property type="molecule type" value="Genomic_DNA"/>
</dbReference>
<name>A0A9N9E874_9GLOM</name>
<accession>A0A9N9E874</accession>
<evidence type="ECO:0000313" key="3">
    <source>
        <dbReference type="Proteomes" id="UP000789572"/>
    </source>
</evidence>
<feature type="region of interest" description="Disordered" evidence="1">
    <location>
        <begin position="1"/>
        <end position="44"/>
    </location>
</feature>
<gene>
    <name evidence="2" type="ORF">POCULU_LOCUS10512</name>
</gene>